<feature type="non-terminal residue" evidence="1">
    <location>
        <position position="1"/>
    </location>
</feature>
<organism evidence="1 2">
    <name type="scientific">Ananas comosus</name>
    <name type="common">Pineapple</name>
    <name type="synonym">Ananas ananas</name>
    <dbReference type="NCBI Taxonomy" id="4615"/>
    <lineage>
        <taxon>Eukaryota</taxon>
        <taxon>Viridiplantae</taxon>
        <taxon>Streptophyta</taxon>
        <taxon>Embryophyta</taxon>
        <taxon>Tracheophyta</taxon>
        <taxon>Spermatophyta</taxon>
        <taxon>Magnoliopsida</taxon>
        <taxon>Liliopsida</taxon>
        <taxon>Poales</taxon>
        <taxon>Bromeliaceae</taxon>
        <taxon>Bromelioideae</taxon>
        <taxon>Ananas</taxon>
    </lineage>
</organism>
<protein>
    <submittedName>
        <fullName evidence="1">Uncharacterized protein</fullName>
    </submittedName>
</protein>
<reference evidence="1 2" key="1">
    <citation type="journal article" date="2016" name="DNA Res.">
        <title>The draft genome of MD-2 pineapple using hybrid error correction of long reads.</title>
        <authorList>
            <person name="Redwan R.M."/>
            <person name="Saidin A."/>
            <person name="Kumar S.V."/>
        </authorList>
    </citation>
    <scope>NUCLEOTIDE SEQUENCE [LARGE SCALE GENOMIC DNA]</scope>
    <source>
        <strain evidence="2">cv. MD2</strain>
        <tissue evidence="1">Leaf</tissue>
    </source>
</reference>
<proteinExistence type="predicted"/>
<accession>A0A199W215</accession>
<dbReference type="Proteomes" id="UP000092600">
    <property type="component" value="Unassembled WGS sequence"/>
</dbReference>
<evidence type="ECO:0000313" key="2">
    <source>
        <dbReference type="Proteomes" id="UP000092600"/>
    </source>
</evidence>
<evidence type="ECO:0000313" key="1">
    <source>
        <dbReference type="EMBL" id="OAY83507.1"/>
    </source>
</evidence>
<dbReference type="EMBL" id="LSRQ01000333">
    <property type="protein sequence ID" value="OAY83507.1"/>
    <property type="molecule type" value="Genomic_DNA"/>
</dbReference>
<sequence length="143" mass="15968">GPYAHQRTRKIPNPSSRSQEMMTLTANTKNSSSGDVQAFSVEDQVAIALRRLITGSFVKVGKSFGIQQHAKVRQVLLRFVESMEKCATNHLVLPNYAQMGSIESRFHDLYGLRSCCGVIISTRIEMKLPSTKTEKSHSMILQV</sequence>
<gene>
    <name evidence="1" type="ORF">ACMD2_00283</name>
</gene>
<name>A0A199W215_ANACO</name>
<dbReference type="AlphaFoldDB" id="A0A199W215"/>
<comment type="caution">
    <text evidence="1">The sequence shown here is derived from an EMBL/GenBank/DDBJ whole genome shotgun (WGS) entry which is preliminary data.</text>
</comment>